<dbReference type="InterPro" id="IPR038377">
    <property type="entry name" value="Na/Glc_symporter_sf"/>
</dbReference>
<sequence length="300" mass="32574">MLFAKYHNCDPFMSKKIVKNDQLLPYFILDVAGHIPGIAGLFIAGVFSTALSTMASGLNTVSGTVYKNFIVNWMPKGTSEKTASNILKLIVIIAGIICSALVFVVDKLGAVLQVAMSFHGLTSGIHLGIFILGMLFPSANATGTIWGAIVSLILTATITFGAQIYAFQGKLKYPPISASTEGCDFSPNITSFANSTITNFSVDDNKQVFWLFRISFYYYPLVGLVCIIVVGLIVSHFTKDEKEKPVDAQLLNPYIYRFLSSKHFSSTPVKYASVKGALQMTQVQDSTCGITEKPSTLQSS</sequence>
<feature type="transmembrane region" description="Helical" evidence="12">
    <location>
        <begin position="23"/>
        <end position="47"/>
    </location>
</feature>
<dbReference type="GO" id="GO:0015293">
    <property type="term" value="F:symporter activity"/>
    <property type="evidence" value="ECO:0007669"/>
    <property type="project" value="TreeGrafter"/>
</dbReference>
<protein>
    <submittedName>
        <fullName evidence="14">Sodium-coupled monocarboxylate transporter 2-like isoform X1</fullName>
    </submittedName>
</protein>
<keyword evidence="7" id="KW-0915">Sodium</keyword>
<feature type="transmembrane region" description="Helical" evidence="12">
    <location>
        <begin position="86"/>
        <end position="105"/>
    </location>
</feature>
<keyword evidence="13" id="KW-1185">Reference proteome</keyword>
<evidence type="ECO:0000256" key="8">
    <source>
        <dbReference type="ARBA" id="ARBA00023065"/>
    </source>
</evidence>
<keyword evidence="6 12" id="KW-1133">Transmembrane helix</keyword>
<keyword evidence="9 12" id="KW-0472">Membrane</keyword>
<dbReference type="PROSITE" id="PS50283">
    <property type="entry name" value="NA_SOLUT_SYMP_3"/>
    <property type="match status" value="1"/>
</dbReference>
<keyword evidence="5 12" id="KW-0812">Transmembrane</keyword>
<evidence type="ECO:0000256" key="10">
    <source>
        <dbReference type="ARBA" id="ARBA00023201"/>
    </source>
</evidence>
<comment type="subcellular location">
    <subcellularLocation>
        <location evidence="1">Cell membrane</location>
        <topology evidence="1">Multi-pass membrane protein</topology>
    </subcellularLocation>
</comment>
<evidence type="ECO:0000256" key="11">
    <source>
        <dbReference type="RuleBase" id="RU362091"/>
    </source>
</evidence>
<feature type="transmembrane region" description="Helical" evidence="12">
    <location>
        <begin position="145"/>
        <end position="167"/>
    </location>
</feature>
<dbReference type="KEGG" id="apln:108739359"/>
<evidence type="ECO:0000256" key="6">
    <source>
        <dbReference type="ARBA" id="ARBA00022989"/>
    </source>
</evidence>
<evidence type="ECO:0000256" key="9">
    <source>
        <dbReference type="ARBA" id="ARBA00023136"/>
    </source>
</evidence>
<dbReference type="GeneID" id="108739359"/>
<dbReference type="Proteomes" id="UP000192223">
    <property type="component" value="Unplaced"/>
</dbReference>
<keyword evidence="10" id="KW-0739">Sodium transport</keyword>
<dbReference type="InterPro" id="IPR051163">
    <property type="entry name" value="Sodium:Solute_Symporter_SSF"/>
</dbReference>
<evidence type="ECO:0000256" key="4">
    <source>
        <dbReference type="ARBA" id="ARBA00022475"/>
    </source>
</evidence>
<feature type="transmembrane region" description="Helical" evidence="12">
    <location>
        <begin position="216"/>
        <end position="237"/>
    </location>
</feature>
<dbReference type="Gene3D" id="1.20.1730.10">
    <property type="entry name" value="Sodium/glucose cotransporter"/>
    <property type="match status" value="1"/>
</dbReference>
<dbReference type="PANTHER" id="PTHR42985:SF21">
    <property type="entry name" value="SODIUM-DEPENDENT MULTIVITAMIN TRANSPORTER-LIKE PROTEIN"/>
    <property type="match status" value="1"/>
</dbReference>
<dbReference type="OrthoDB" id="6606086at2759"/>
<dbReference type="InParanoid" id="A0A7F5R6C4"/>
<evidence type="ECO:0000256" key="3">
    <source>
        <dbReference type="ARBA" id="ARBA00022448"/>
    </source>
</evidence>
<organism evidence="13 14">
    <name type="scientific">Agrilus planipennis</name>
    <name type="common">Emerald ash borer</name>
    <name type="synonym">Agrilus marcopoli</name>
    <dbReference type="NCBI Taxonomy" id="224129"/>
    <lineage>
        <taxon>Eukaryota</taxon>
        <taxon>Metazoa</taxon>
        <taxon>Ecdysozoa</taxon>
        <taxon>Arthropoda</taxon>
        <taxon>Hexapoda</taxon>
        <taxon>Insecta</taxon>
        <taxon>Pterygota</taxon>
        <taxon>Neoptera</taxon>
        <taxon>Endopterygota</taxon>
        <taxon>Coleoptera</taxon>
        <taxon>Polyphaga</taxon>
        <taxon>Elateriformia</taxon>
        <taxon>Buprestoidea</taxon>
        <taxon>Buprestidae</taxon>
        <taxon>Agrilinae</taxon>
        <taxon>Agrilus</taxon>
    </lineage>
</organism>
<accession>A0A7F5R6C4</accession>
<reference evidence="14" key="1">
    <citation type="submission" date="2025-08" db="UniProtKB">
        <authorList>
            <consortium name="RefSeq"/>
        </authorList>
    </citation>
    <scope>IDENTIFICATION</scope>
    <source>
        <tissue evidence="14">Entire body</tissue>
    </source>
</reference>
<evidence type="ECO:0000256" key="5">
    <source>
        <dbReference type="ARBA" id="ARBA00022692"/>
    </source>
</evidence>
<name>A0A7F5R6C4_AGRPL</name>
<dbReference type="GO" id="GO:0006814">
    <property type="term" value="P:sodium ion transport"/>
    <property type="evidence" value="ECO:0007669"/>
    <property type="project" value="UniProtKB-KW"/>
</dbReference>
<proteinExistence type="inferred from homology"/>
<keyword evidence="8" id="KW-0406">Ion transport</keyword>
<evidence type="ECO:0000313" key="14">
    <source>
        <dbReference type="RefSeq" id="XP_025831514.1"/>
    </source>
</evidence>
<comment type="similarity">
    <text evidence="2 11">Belongs to the sodium:solute symporter (SSF) (TC 2.A.21) family.</text>
</comment>
<evidence type="ECO:0000256" key="12">
    <source>
        <dbReference type="SAM" id="Phobius"/>
    </source>
</evidence>
<feature type="transmembrane region" description="Helical" evidence="12">
    <location>
        <begin position="117"/>
        <end position="139"/>
    </location>
</feature>
<dbReference type="AlphaFoldDB" id="A0A7F5R6C4"/>
<gene>
    <name evidence="14" type="primary">LOC108739359</name>
</gene>
<keyword evidence="3" id="KW-0813">Transport</keyword>
<dbReference type="InterPro" id="IPR001734">
    <property type="entry name" value="Na/solute_symporter"/>
</dbReference>
<keyword evidence="4" id="KW-1003">Cell membrane</keyword>
<dbReference type="PANTHER" id="PTHR42985">
    <property type="entry name" value="SODIUM-COUPLED MONOCARBOXYLATE TRANSPORTER"/>
    <property type="match status" value="1"/>
</dbReference>
<dbReference type="GO" id="GO:0005886">
    <property type="term" value="C:plasma membrane"/>
    <property type="evidence" value="ECO:0007669"/>
    <property type="project" value="UniProtKB-SubCell"/>
</dbReference>
<evidence type="ECO:0000256" key="1">
    <source>
        <dbReference type="ARBA" id="ARBA00004651"/>
    </source>
</evidence>
<dbReference type="RefSeq" id="XP_025831514.1">
    <property type="nucleotide sequence ID" value="XM_025975729.1"/>
</dbReference>
<evidence type="ECO:0000256" key="2">
    <source>
        <dbReference type="ARBA" id="ARBA00006434"/>
    </source>
</evidence>
<evidence type="ECO:0000313" key="13">
    <source>
        <dbReference type="Proteomes" id="UP000192223"/>
    </source>
</evidence>
<dbReference type="Pfam" id="PF00474">
    <property type="entry name" value="SSF"/>
    <property type="match status" value="1"/>
</dbReference>
<evidence type="ECO:0000256" key="7">
    <source>
        <dbReference type="ARBA" id="ARBA00023053"/>
    </source>
</evidence>